<dbReference type="Proteomes" id="UP000423525">
    <property type="component" value="Chromosome"/>
</dbReference>
<evidence type="ECO:0000313" key="1">
    <source>
        <dbReference type="EMBL" id="VZH84402.1"/>
    </source>
</evidence>
<organism evidence="1 2">
    <name type="scientific">Corynebacterium rouxii</name>
    <dbReference type="NCBI Taxonomy" id="2719119"/>
    <lineage>
        <taxon>Bacteria</taxon>
        <taxon>Bacillati</taxon>
        <taxon>Actinomycetota</taxon>
        <taxon>Actinomycetes</taxon>
        <taxon>Mycobacteriales</taxon>
        <taxon>Corynebacteriaceae</taxon>
        <taxon>Corynebacterium</taxon>
    </lineage>
</organism>
<dbReference type="KEGG" id="crf:FRC0190_00425"/>
<reference evidence="1 2" key="1">
    <citation type="submission" date="2019-11" db="EMBL/GenBank/DDBJ databases">
        <authorList>
            <person name="Brisse S."/>
        </authorList>
    </citation>
    <scope>NUCLEOTIDE SEQUENCE [LARGE SCALE GENOMIC DNA]</scope>
    <source>
        <strain evidence="1">FRC0190</strain>
    </source>
</reference>
<dbReference type="AlphaFoldDB" id="A0A6I8MA35"/>
<sequence>MLAATAVAHATDNDLVTLQASSTVAITDNRIATLWSVIPSWDDLNDKRVRRDCTASYIGNIFWLTAHHCVSSSPFMDGFLQ</sequence>
<proteinExistence type="predicted"/>
<accession>A0A6I8MA35</accession>
<gene>
    <name evidence="1" type="ORF">FRC0190_00425</name>
</gene>
<evidence type="ECO:0000313" key="2">
    <source>
        <dbReference type="Proteomes" id="UP000423525"/>
    </source>
</evidence>
<protein>
    <recommendedName>
        <fullName evidence="3">Serine protease</fullName>
    </recommendedName>
</protein>
<name>A0A6I8MA35_9CORY</name>
<evidence type="ECO:0008006" key="3">
    <source>
        <dbReference type="Google" id="ProtNLM"/>
    </source>
</evidence>
<dbReference type="EMBL" id="LR738855">
    <property type="protein sequence ID" value="VZH84402.1"/>
    <property type="molecule type" value="Genomic_DNA"/>
</dbReference>